<comment type="caution">
    <text evidence="7">The sequence shown here is derived from an EMBL/GenBank/DDBJ whole genome shotgun (WGS) entry which is preliminary data.</text>
</comment>
<keyword evidence="8" id="KW-1185">Reference proteome</keyword>
<evidence type="ECO:0000256" key="5">
    <source>
        <dbReference type="SAM" id="MobiDB-lite"/>
    </source>
</evidence>
<dbReference type="SUPFAM" id="SSF143243">
    <property type="entry name" value="Nqo5-like"/>
    <property type="match status" value="1"/>
</dbReference>
<accession>A0ABV9Q4V1</accession>
<evidence type="ECO:0000256" key="3">
    <source>
        <dbReference type="RuleBase" id="RU003456"/>
    </source>
</evidence>
<feature type="compositionally biased region" description="Basic and acidic residues" evidence="5">
    <location>
        <begin position="63"/>
        <end position="87"/>
    </location>
</feature>
<dbReference type="InterPro" id="IPR037232">
    <property type="entry name" value="NADH_quin_OxRdtase_su_C/D-like"/>
</dbReference>
<dbReference type="PANTHER" id="PTHR10884:SF14">
    <property type="entry name" value="NADH DEHYDROGENASE [UBIQUINONE] IRON-SULFUR PROTEIN 3, MITOCHONDRIAL"/>
    <property type="match status" value="1"/>
</dbReference>
<dbReference type="PANTHER" id="PTHR10884">
    <property type="entry name" value="NADH DEHYDROGENASE UBIQUINONE IRON-SULFUR PROTEIN 3"/>
    <property type="match status" value="1"/>
</dbReference>
<comment type="function">
    <text evidence="4">NDH-1 shuttles electrons from NADH, via FMN and iron-sulfur (Fe-S) centers, to quinones in the respiratory chain.</text>
</comment>
<keyword evidence="2 3" id="KW-0813">Transport</keyword>
<feature type="compositionally biased region" description="Basic and acidic residues" evidence="5">
    <location>
        <begin position="19"/>
        <end position="48"/>
    </location>
</feature>
<dbReference type="RefSeq" id="WP_380028105.1">
    <property type="nucleotide sequence ID" value="NZ_JBHSHC010000132.1"/>
</dbReference>
<dbReference type="Gene3D" id="3.30.460.80">
    <property type="entry name" value="NADH:ubiquinone oxidoreductase, 30kDa subunit"/>
    <property type="match status" value="1"/>
</dbReference>
<proteinExistence type="inferred from homology"/>
<dbReference type="EC" id="7.1.1.-" evidence="4"/>
<feature type="domain" description="NADH:ubiquinone oxidoreductase 30kDa subunit" evidence="6">
    <location>
        <begin position="119"/>
        <end position="236"/>
    </location>
</feature>
<keyword evidence="7" id="KW-0560">Oxidoreductase</keyword>
<protein>
    <recommendedName>
        <fullName evidence="4">NADH-quinone oxidoreductase</fullName>
        <ecNumber evidence="4">7.1.1.-</ecNumber>
    </recommendedName>
</protein>
<keyword evidence="3" id="KW-0520">NAD</keyword>
<dbReference type="EMBL" id="JBHSHC010000132">
    <property type="protein sequence ID" value="MFC4769511.1"/>
    <property type="molecule type" value="Genomic_DNA"/>
</dbReference>
<sequence>MTEENKVNGETEQPTSVKADPKKQESPKPEDQLAEKLPPEQAAEKAAPKADAPVVTPAAAKPVVEKPAKADAPAVEEKPDPKKEEAERTLEHFRAKIVGKFGEEVLEESLLAKYQPTYVIKREYWRNVVEYLRYDNSLLFDYPEVMAGTDYPDKGYIEVVLYLYSMKHGYFITVKTRTPRENAEVPSLTPIYNGVNWEEREIYDLLGVKFTDHPDLRRIMMPEDYEDYPLRKDFSVWKE</sequence>
<evidence type="ECO:0000256" key="4">
    <source>
        <dbReference type="RuleBase" id="RU003582"/>
    </source>
</evidence>
<name>A0ABV9Q4V1_9BACL</name>
<gene>
    <name evidence="7" type="ORF">ACFO8Q_19455</name>
</gene>
<evidence type="ECO:0000313" key="7">
    <source>
        <dbReference type="EMBL" id="MFC4769511.1"/>
    </source>
</evidence>
<comment type="catalytic activity">
    <reaction evidence="4">
        <text>a quinone + NADH + 5 H(+)(in) = a quinol + NAD(+) + 4 H(+)(out)</text>
        <dbReference type="Rhea" id="RHEA:57888"/>
        <dbReference type="ChEBI" id="CHEBI:15378"/>
        <dbReference type="ChEBI" id="CHEBI:24646"/>
        <dbReference type="ChEBI" id="CHEBI:57540"/>
        <dbReference type="ChEBI" id="CHEBI:57945"/>
        <dbReference type="ChEBI" id="CHEBI:132124"/>
    </reaction>
</comment>
<feature type="compositionally biased region" description="Low complexity" evidence="5">
    <location>
        <begin position="49"/>
        <end position="62"/>
    </location>
</feature>
<comment type="similarity">
    <text evidence="1 3">Belongs to the complex I 30 kDa subunit family.</text>
</comment>
<evidence type="ECO:0000256" key="2">
    <source>
        <dbReference type="ARBA" id="ARBA00022448"/>
    </source>
</evidence>
<dbReference type="PROSITE" id="PS00542">
    <property type="entry name" value="COMPLEX1_30K"/>
    <property type="match status" value="1"/>
</dbReference>
<dbReference type="GO" id="GO:0050136">
    <property type="term" value="F:NADH dehydrogenase (quinone) (non-electrogenic) activity"/>
    <property type="evidence" value="ECO:0007669"/>
    <property type="project" value="UniProtKB-EC"/>
</dbReference>
<dbReference type="InterPro" id="IPR001268">
    <property type="entry name" value="NADH_UbQ_OxRdtase_30kDa_su"/>
</dbReference>
<keyword evidence="4" id="KW-0874">Quinone</keyword>
<dbReference type="Pfam" id="PF00329">
    <property type="entry name" value="Complex1_30kDa"/>
    <property type="match status" value="1"/>
</dbReference>
<reference evidence="8" key="1">
    <citation type="journal article" date="2019" name="Int. J. Syst. Evol. Microbiol.">
        <title>The Global Catalogue of Microorganisms (GCM) 10K type strain sequencing project: providing services to taxonomists for standard genome sequencing and annotation.</title>
        <authorList>
            <consortium name="The Broad Institute Genomics Platform"/>
            <consortium name="The Broad Institute Genome Sequencing Center for Infectious Disease"/>
            <person name="Wu L."/>
            <person name="Ma J."/>
        </authorList>
    </citation>
    <scope>NUCLEOTIDE SEQUENCE [LARGE SCALE GENOMIC DNA]</scope>
    <source>
        <strain evidence="8">WYCCWR 12678</strain>
    </source>
</reference>
<dbReference type="InterPro" id="IPR020396">
    <property type="entry name" value="NADH_UbQ_OxRdtase_CS"/>
</dbReference>
<dbReference type="Proteomes" id="UP001596002">
    <property type="component" value="Unassembled WGS sequence"/>
</dbReference>
<evidence type="ECO:0000313" key="8">
    <source>
        <dbReference type="Proteomes" id="UP001596002"/>
    </source>
</evidence>
<feature type="region of interest" description="Disordered" evidence="5">
    <location>
        <begin position="1"/>
        <end position="87"/>
    </location>
</feature>
<organism evidence="7 8">
    <name type="scientific">Effusibacillus consociatus</name>
    <dbReference type="NCBI Taxonomy" id="1117041"/>
    <lineage>
        <taxon>Bacteria</taxon>
        <taxon>Bacillati</taxon>
        <taxon>Bacillota</taxon>
        <taxon>Bacilli</taxon>
        <taxon>Bacillales</taxon>
        <taxon>Alicyclobacillaceae</taxon>
        <taxon>Effusibacillus</taxon>
    </lineage>
</organism>
<keyword evidence="3" id="KW-1278">Translocase</keyword>
<evidence type="ECO:0000256" key="1">
    <source>
        <dbReference type="ARBA" id="ARBA00007569"/>
    </source>
</evidence>
<evidence type="ECO:0000259" key="6">
    <source>
        <dbReference type="Pfam" id="PF00329"/>
    </source>
</evidence>